<comment type="caution">
    <text evidence="2">The sequence shown here is derived from an EMBL/GenBank/DDBJ whole genome shotgun (WGS) entry which is preliminary data.</text>
</comment>
<dbReference type="OrthoDB" id="5115097at2759"/>
<name>F9FKF7_FUSOF</name>
<organism evidence="2">
    <name type="scientific">Fusarium oxysporum (strain Fo5176)</name>
    <name type="common">Fusarium vascular wilt</name>
    <dbReference type="NCBI Taxonomy" id="660025"/>
    <lineage>
        <taxon>Eukaryota</taxon>
        <taxon>Fungi</taxon>
        <taxon>Dikarya</taxon>
        <taxon>Ascomycota</taxon>
        <taxon>Pezizomycotina</taxon>
        <taxon>Sordariomycetes</taxon>
        <taxon>Hypocreomycetidae</taxon>
        <taxon>Hypocreales</taxon>
        <taxon>Nectriaceae</taxon>
        <taxon>Fusarium</taxon>
        <taxon>Fusarium oxysporum species complex</taxon>
    </lineage>
</organism>
<gene>
    <name evidence="2" type="ORF">FOXB_06886</name>
</gene>
<evidence type="ECO:0000256" key="1">
    <source>
        <dbReference type="SAM" id="MobiDB-lite"/>
    </source>
</evidence>
<evidence type="ECO:0000313" key="2">
    <source>
        <dbReference type="EMBL" id="EGU82600.1"/>
    </source>
</evidence>
<sequence length="187" mass="19326">RLPDVAHASSARKRIAFHLCRYLSLHPIIFCFTPIQIRSVSYRVCPSASSQDTTGSLLCHTAKVDLTPSDTAACGSSYLSVGATDAVEDDATGDVPPCVDGFADDTADDAAVSILTTMQLVSSLPDPACPDNPDDGSSSGSPSCKDDTDADTAAAGRASPDNAGESATGIASTCADDDDKYKIPSYR</sequence>
<dbReference type="AlphaFoldDB" id="F9FKF7"/>
<proteinExistence type="predicted"/>
<feature type="region of interest" description="Disordered" evidence="1">
    <location>
        <begin position="123"/>
        <end position="187"/>
    </location>
</feature>
<dbReference type="PaxDb" id="5507-FOXG_12634P0"/>
<feature type="non-terminal residue" evidence="2">
    <location>
        <position position="1"/>
    </location>
</feature>
<feature type="compositionally biased region" description="Low complexity" evidence="1">
    <location>
        <begin position="129"/>
        <end position="143"/>
    </location>
</feature>
<dbReference type="EMBL" id="AFQF01002074">
    <property type="protein sequence ID" value="EGU82600.1"/>
    <property type="molecule type" value="Genomic_DNA"/>
</dbReference>
<reference evidence="2" key="1">
    <citation type="journal article" date="2012" name="Mol. Plant Microbe Interact.">
        <title>A highly conserved effector in Fusarium oxysporum is required for full virulence on Arabidopsis.</title>
        <authorList>
            <person name="Thatcher L.F."/>
            <person name="Gardiner D.M."/>
            <person name="Kazan K."/>
            <person name="Manners J."/>
        </authorList>
    </citation>
    <scope>NUCLEOTIDE SEQUENCE [LARGE SCALE GENOMIC DNA]</scope>
    <source>
        <strain evidence="2">Fo5176</strain>
    </source>
</reference>
<protein>
    <submittedName>
        <fullName evidence="2">Uncharacterized protein</fullName>
    </submittedName>
</protein>
<accession>F9FKF7</accession>